<gene>
    <name evidence="1" type="ORF">PS467_13565</name>
</gene>
<dbReference type="Proteomes" id="UP001305606">
    <property type="component" value="Chromosome"/>
</dbReference>
<evidence type="ECO:0000313" key="2">
    <source>
        <dbReference type="Proteomes" id="UP001305606"/>
    </source>
</evidence>
<organism evidence="1 2">
    <name type="scientific">Streptomyces luomodiensis</name>
    <dbReference type="NCBI Taxonomy" id="3026192"/>
    <lineage>
        <taxon>Bacteria</taxon>
        <taxon>Bacillati</taxon>
        <taxon>Actinomycetota</taxon>
        <taxon>Actinomycetes</taxon>
        <taxon>Kitasatosporales</taxon>
        <taxon>Streptomycetaceae</taxon>
        <taxon>Streptomyces</taxon>
    </lineage>
</organism>
<protein>
    <recommendedName>
        <fullName evidence="3">Nuclear transport factor 2 family protein</fullName>
    </recommendedName>
</protein>
<keyword evidence="2" id="KW-1185">Reference proteome</keyword>
<accession>A0ABY9UUZ2</accession>
<dbReference type="RefSeq" id="WP_311035491.1">
    <property type="nucleotide sequence ID" value="NZ_CP117522.1"/>
</dbReference>
<dbReference type="EMBL" id="CP117522">
    <property type="protein sequence ID" value="WNE96293.1"/>
    <property type="molecule type" value="Genomic_DNA"/>
</dbReference>
<proteinExistence type="predicted"/>
<reference evidence="1 2" key="1">
    <citation type="submission" date="2023-02" db="EMBL/GenBank/DDBJ databases">
        <title>Streptomyces sp. SCA4-21 with antifungal activity against Fusarium oxysporum f. sp. cubense, Streptomyces sp. SCA2-17 with antifungal activity against Fusarium oxysporum f. sp. cubense.</title>
        <authorList>
            <person name="Qi D."/>
        </authorList>
    </citation>
    <scope>NUCLEOTIDE SEQUENCE [LARGE SCALE GENOMIC DNA]</scope>
    <source>
        <strain evidence="1 2">SCA4-21</strain>
    </source>
</reference>
<evidence type="ECO:0008006" key="3">
    <source>
        <dbReference type="Google" id="ProtNLM"/>
    </source>
</evidence>
<sequence length="113" mass="12644">MERSELTRLLASEDEATAGARDALVHGGEYVIWHEAADTRSLTRAYDRRLRHTRRTGQETLGLERTVQILGGHGQPVRLGQVNSPDSSWAFMLFLAEDGRKLIACTGVKRQAR</sequence>
<evidence type="ECO:0000313" key="1">
    <source>
        <dbReference type="EMBL" id="WNE96293.1"/>
    </source>
</evidence>
<name>A0ABY9UUZ2_9ACTN</name>